<keyword evidence="5" id="KW-1015">Disulfide bond</keyword>
<keyword evidence="7" id="KW-0393">Immunoglobulin domain</keyword>
<evidence type="ECO:0000256" key="10">
    <source>
        <dbReference type="SAM" id="SignalP"/>
    </source>
</evidence>
<keyword evidence="4 10" id="KW-0732">Signal</keyword>
<keyword evidence="3" id="KW-0964">Secreted</keyword>
<feature type="signal peptide" evidence="10">
    <location>
        <begin position="1"/>
        <end position="38"/>
    </location>
</feature>
<feature type="domain" description="Ig-like" evidence="11">
    <location>
        <begin position="580"/>
        <end position="674"/>
    </location>
</feature>
<dbReference type="Pfam" id="PF00047">
    <property type="entry name" value="ig"/>
    <property type="match status" value="1"/>
</dbReference>
<dbReference type="RefSeq" id="XP_032827637.1">
    <property type="nucleotide sequence ID" value="XM_032971746.1"/>
</dbReference>
<dbReference type="GO" id="GO:0030335">
    <property type="term" value="P:positive regulation of cell migration"/>
    <property type="evidence" value="ECO:0007669"/>
    <property type="project" value="TreeGrafter"/>
</dbReference>
<dbReference type="PROSITE" id="PS50835">
    <property type="entry name" value="IG_LIKE"/>
    <property type="match status" value="1"/>
</dbReference>
<dbReference type="CDD" id="cd05871">
    <property type="entry name" value="Ig_Sema3"/>
    <property type="match status" value="1"/>
</dbReference>
<dbReference type="SUPFAM" id="SSF48726">
    <property type="entry name" value="Immunoglobulin"/>
    <property type="match status" value="1"/>
</dbReference>
<dbReference type="InterPro" id="IPR036179">
    <property type="entry name" value="Ig-like_dom_sf"/>
</dbReference>
<dbReference type="PROSITE" id="PS51004">
    <property type="entry name" value="SEMA"/>
    <property type="match status" value="1"/>
</dbReference>
<dbReference type="FunFam" id="2.130.10.10:FF:000015">
    <property type="entry name" value="Semaphorin 3B"/>
    <property type="match status" value="1"/>
</dbReference>
<evidence type="ECO:0000256" key="3">
    <source>
        <dbReference type="ARBA" id="ARBA00022525"/>
    </source>
</evidence>
<feature type="chain" id="PRO_5044709426" evidence="10">
    <location>
        <begin position="39"/>
        <end position="806"/>
    </location>
</feature>
<evidence type="ECO:0000256" key="1">
    <source>
        <dbReference type="ARBA" id="ARBA00004613"/>
    </source>
</evidence>
<evidence type="ECO:0000256" key="7">
    <source>
        <dbReference type="ARBA" id="ARBA00023319"/>
    </source>
</evidence>
<evidence type="ECO:0000259" key="12">
    <source>
        <dbReference type="PROSITE" id="PS51004"/>
    </source>
</evidence>
<dbReference type="Gene3D" id="3.30.1680.10">
    <property type="entry name" value="ligand-binding face of the semaphorins, domain 2"/>
    <property type="match status" value="1"/>
</dbReference>
<dbReference type="InterPro" id="IPR007110">
    <property type="entry name" value="Ig-like_dom"/>
</dbReference>
<comment type="subcellular location">
    <subcellularLocation>
        <location evidence="1">Secreted</location>
    </subcellularLocation>
</comment>
<evidence type="ECO:0000256" key="4">
    <source>
        <dbReference type="ARBA" id="ARBA00022729"/>
    </source>
</evidence>
<dbReference type="GO" id="GO:0045499">
    <property type="term" value="F:chemorepellent activity"/>
    <property type="evidence" value="ECO:0007669"/>
    <property type="project" value="TreeGrafter"/>
</dbReference>
<feature type="compositionally biased region" description="Basic and acidic residues" evidence="9">
    <location>
        <begin position="692"/>
        <end position="704"/>
    </location>
</feature>
<dbReference type="InterPro" id="IPR015943">
    <property type="entry name" value="WD40/YVTN_repeat-like_dom_sf"/>
</dbReference>
<dbReference type="GO" id="GO:0030215">
    <property type="term" value="F:semaphorin receptor binding"/>
    <property type="evidence" value="ECO:0007669"/>
    <property type="project" value="InterPro"/>
</dbReference>
<dbReference type="SUPFAM" id="SSF101912">
    <property type="entry name" value="Sema domain"/>
    <property type="match status" value="1"/>
</dbReference>
<feature type="compositionally biased region" description="Gly residues" evidence="9">
    <location>
        <begin position="750"/>
        <end position="764"/>
    </location>
</feature>
<evidence type="ECO:0000259" key="11">
    <source>
        <dbReference type="PROSITE" id="PS50835"/>
    </source>
</evidence>
<dbReference type="Gene3D" id="2.130.10.10">
    <property type="entry name" value="YVTN repeat-like/Quinoprotein amine dehydrogenase"/>
    <property type="match status" value="1"/>
</dbReference>
<feature type="compositionally biased region" description="Basic and acidic residues" evidence="9">
    <location>
        <begin position="776"/>
        <end position="787"/>
    </location>
</feature>
<evidence type="ECO:0000256" key="2">
    <source>
        <dbReference type="ARBA" id="ARBA00009492"/>
    </source>
</evidence>
<evidence type="ECO:0000313" key="14">
    <source>
        <dbReference type="RefSeq" id="XP_032827637.1"/>
    </source>
</evidence>
<evidence type="ECO:0000256" key="9">
    <source>
        <dbReference type="SAM" id="MobiDB-lite"/>
    </source>
</evidence>
<dbReference type="Pfam" id="PF01403">
    <property type="entry name" value="Sema"/>
    <property type="match status" value="1"/>
</dbReference>
<feature type="region of interest" description="Disordered" evidence="9">
    <location>
        <begin position="687"/>
        <end position="711"/>
    </location>
</feature>
<evidence type="ECO:0000256" key="8">
    <source>
        <dbReference type="PROSITE-ProRule" id="PRU00352"/>
    </source>
</evidence>
<dbReference type="InterPro" id="IPR016201">
    <property type="entry name" value="PSI"/>
</dbReference>
<keyword evidence="13" id="KW-1185">Reference proteome</keyword>
<evidence type="ECO:0000256" key="5">
    <source>
        <dbReference type="ARBA" id="ARBA00023157"/>
    </source>
</evidence>
<comment type="similarity">
    <text evidence="2">Belongs to the semaphorin family.</text>
</comment>
<dbReference type="GO" id="GO:0071526">
    <property type="term" value="P:semaphorin-plexin signaling pathway"/>
    <property type="evidence" value="ECO:0007669"/>
    <property type="project" value="TreeGrafter"/>
</dbReference>
<dbReference type="GO" id="GO:0007411">
    <property type="term" value="P:axon guidance"/>
    <property type="evidence" value="ECO:0007669"/>
    <property type="project" value="TreeGrafter"/>
</dbReference>
<dbReference type="GO" id="GO:0005615">
    <property type="term" value="C:extracellular space"/>
    <property type="evidence" value="ECO:0007669"/>
    <property type="project" value="TreeGrafter"/>
</dbReference>
<dbReference type="Gene3D" id="2.60.40.10">
    <property type="entry name" value="Immunoglobulins"/>
    <property type="match status" value="1"/>
</dbReference>
<dbReference type="GO" id="GO:0001755">
    <property type="term" value="P:neural crest cell migration"/>
    <property type="evidence" value="ECO:0007669"/>
    <property type="project" value="TreeGrafter"/>
</dbReference>
<proteinExistence type="inferred from homology"/>
<name>A0AAJ7U0M4_PETMA</name>
<dbReference type="KEGG" id="pmrn:116952398"/>
<dbReference type="FunFam" id="3.30.1680.10:FF:000001">
    <property type="entry name" value="Semaphorin 3F like"/>
    <property type="match status" value="1"/>
</dbReference>
<reference evidence="14 15" key="1">
    <citation type="submission" date="2025-04" db="UniProtKB">
        <authorList>
            <consortium name="RefSeq"/>
        </authorList>
    </citation>
    <scope>IDENTIFICATION</scope>
    <source>
        <tissue evidence="14 15">Sperm</tissue>
    </source>
</reference>
<dbReference type="InterPro" id="IPR036352">
    <property type="entry name" value="Semap_dom_sf"/>
</dbReference>
<dbReference type="PANTHER" id="PTHR11036:SF36">
    <property type="entry name" value="SEMAPHORIN-3D"/>
    <property type="match status" value="1"/>
</dbReference>
<dbReference type="SMART" id="SM00423">
    <property type="entry name" value="PSI"/>
    <property type="match status" value="1"/>
</dbReference>
<organism evidence="13 15">
    <name type="scientific">Petromyzon marinus</name>
    <name type="common">Sea lamprey</name>
    <dbReference type="NCBI Taxonomy" id="7757"/>
    <lineage>
        <taxon>Eukaryota</taxon>
        <taxon>Metazoa</taxon>
        <taxon>Chordata</taxon>
        <taxon>Craniata</taxon>
        <taxon>Vertebrata</taxon>
        <taxon>Cyclostomata</taxon>
        <taxon>Hyperoartia</taxon>
        <taxon>Petromyzontiformes</taxon>
        <taxon>Petromyzontidae</taxon>
        <taxon>Petromyzon</taxon>
    </lineage>
</organism>
<dbReference type="PANTHER" id="PTHR11036">
    <property type="entry name" value="SEMAPHORIN"/>
    <property type="match status" value="1"/>
</dbReference>
<dbReference type="Proteomes" id="UP001318040">
    <property type="component" value="Chromosome 46"/>
</dbReference>
<dbReference type="SMART" id="SM00409">
    <property type="entry name" value="IG"/>
    <property type="match status" value="1"/>
</dbReference>
<dbReference type="SUPFAM" id="SSF103575">
    <property type="entry name" value="Plexin repeat"/>
    <property type="match status" value="1"/>
</dbReference>
<dbReference type="RefSeq" id="XP_032827638.1">
    <property type="nucleotide sequence ID" value="XM_032971747.1"/>
</dbReference>
<sequence>MATPRRSCGPRSCPTLHASLLLPVLLLLLLLLLGGGSSLKPPIPRIKLSYKELQATNSSLVLALAMESSEFLEMVVDEDRGRLFVGARDHLYMLQLDNLNRAPKKIYWPPSRDKSEMCRHAGKNPLTECANFVRVLQPYNRTHLYMCGTGAYNPICAYVNLGQKVEDPVFRLEPHSLEPGLGKCPFDPLQPSASIMAGEKLFSAAAWDFMGKDVAFARFLSQWPARSAIRTEQHEKLWLNEPKFVGAFAIPETSSPDDDKVYFFFREVAVETGGKDKAIYTRVARVCKNDVGGQRSLVNKWTTFLKARIVCSVPGLNGIDTHFDELQDVFLLQTKDEKSPILYGVFTTSSSVFRGSAVCEYTMPDIRAVFNGPFSHREGADHQWLKYQGKIPYPRPGMCPSRTYEPQLRSTREFPDEMLAFARSHPLLHDTVRPSRGRPAFTLAGAARVTAIAVDRVEADDGPYSVFFLGTDAGTVLKAISISKSSWEAEEVILEELRVFKEPTPILSLKISPKRQQLYVASRTGVAQLSLHRCSSYGRACSECCLARDPYCAWDGTACTRYFPTAKRRARRQDVRHGNPATHCWDLNEGEHVEEKVVFGVESNATFLECRPKSRQASTTWLVQHPREEVWEEVKADDRVARTEHGLLIRRLQRRDAGKYYCRAREKSFSQTVTRVALRVLPGDLAESPDELGGRVKGQRDGPPPRKPPLRARYKDVMRLLGAPSPLGPDGYCEQLWRKRSAKGRPLGVAVGGGGGGGGGGGEPTGLTGAAFDGDIAGKTKQREIKSRNRRDRHRSAAVSGASGQR</sequence>
<evidence type="ECO:0000313" key="13">
    <source>
        <dbReference type="Proteomes" id="UP001318040"/>
    </source>
</evidence>
<feature type="domain" description="Sema" evidence="12">
    <location>
        <begin position="45"/>
        <end position="531"/>
    </location>
</feature>
<dbReference type="SMART" id="SM00630">
    <property type="entry name" value="Sema"/>
    <property type="match status" value="1"/>
</dbReference>
<comment type="caution">
    <text evidence="8">Lacks conserved residue(s) required for the propagation of feature annotation.</text>
</comment>
<feature type="region of interest" description="Disordered" evidence="9">
    <location>
        <begin position="748"/>
        <end position="806"/>
    </location>
</feature>
<dbReference type="FunFam" id="2.60.40.10:FF:000030">
    <property type="entry name" value="Semaphorin 3F like"/>
    <property type="match status" value="1"/>
</dbReference>
<dbReference type="InterPro" id="IPR001627">
    <property type="entry name" value="Semap_dom"/>
</dbReference>
<dbReference type="InterPro" id="IPR013783">
    <property type="entry name" value="Ig-like_fold"/>
</dbReference>
<dbReference type="InterPro" id="IPR013151">
    <property type="entry name" value="Immunoglobulin_dom"/>
</dbReference>
<dbReference type="InterPro" id="IPR027231">
    <property type="entry name" value="Semaphorin"/>
</dbReference>
<gene>
    <name evidence="14 15" type="primary">LOC116952398</name>
</gene>
<accession>A0AAJ7U0M4</accession>
<dbReference type="AlphaFoldDB" id="A0AAJ7U0M4"/>
<dbReference type="GO" id="GO:0005886">
    <property type="term" value="C:plasma membrane"/>
    <property type="evidence" value="ECO:0007669"/>
    <property type="project" value="TreeGrafter"/>
</dbReference>
<dbReference type="InterPro" id="IPR003599">
    <property type="entry name" value="Ig_sub"/>
</dbReference>
<evidence type="ECO:0000313" key="15">
    <source>
        <dbReference type="RefSeq" id="XP_032827638.1"/>
    </source>
</evidence>
<protein>
    <submittedName>
        <fullName evidence="14 15">Semaphorin-3D-like</fullName>
    </submittedName>
</protein>
<keyword evidence="6" id="KW-0325">Glycoprotein</keyword>
<evidence type="ECO:0000256" key="6">
    <source>
        <dbReference type="ARBA" id="ARBA00023180"/>
    </source>
</evidence>